<accession>A0A8D8G4Z0</accession>
<sequence>MFFFRRALLAAKTSLLEQLSSLFPLALKLHQIPTPKTVESGKTRHQIRENYHEKTTIFSSNNLPTLRLTVKAEKGFTSVCLSVRVSEQGRGRILLCDRLAETLE</sequence>
<organism evidence="1">
    <name type="scientific">Culex pipiens</name>
    <name type="common">House mosquito</name>
    <dbReference type="NCBI Taxonomy" id="7175"/>
    <lineage>
        <taxon>Eukaryota</taxon>
        <taxon>Metazoa</taxon>
        <taxon>Ecdysozoa</taxon>
        <taxon>Arthropoda</taxon>
        <taxon>Hexapoda</taxon>
        <taxon>Insecta</taxon>
        <taxon>Pterygota</taxon>
        <taxon>Neoptera</taxon>
        <taxon>Endopterygota</taxon>
        <taxon>Diptera</taxon>
        <taxon>Nematocera</taxon>
        <taxon>Culicoidea</taxon>
        <taxon>Culicidae</taxon>
        <taxon>Culicinae</taxon>
        <taxon>Culicini</taxon>
        <taxon>Culex</taxon>
        <taxon>Culex</taxon>
    </lineage>
</organism>
<evidence type="ECO:0000313" key="1">
    <source>
        <dbReference type="EMBL" id="CAG6496632.1"/>
    </source>
</evidence>
<dbReference type="EMBL" id="HBUE01131512">
    <property type="protein sequence ID" value="CAG6496632.1"/>
    <property type="molecule type" value="Transcribed_RNA"/>
</dbReference>
<protein>
    <submittedName>
        <fullName evidence="1">(northern house mosquito) hypothetical protein</fullName>
    </submittedName>
</protein>
<dbReference type="AlphaFoldDB" id="A0A8D8G4Z0"/>
<reference evidence="1" key="1">
    <citation type="submission" date="2021-05" db="EMBL/GenBank/DDBJ databases">
        <authorList>
            <person name="Alioto T."/>
            <person name="Alioto T."/>
            <person name="Gomez Garrido J."/>
        </authorList>
    </citation>
    <scope>NUCLEOTIDE SEQUENCE</scope>
</reference>
<name>A0A8D8G4Z0_CULPI</name>
<proteinExistence type="predicted"/>